<dbReference type="PANTHER" id="PTHR43364:SF4">
    <property type="entry name" value="NAD(P)-LINKED OXIDOREDUCTASE SUPERFAMILY PROTEIN"/>
    <property type="match status" value="1"/>
</dbReference>
<evidence type="ECO:0000313" key="3">
    <source>
        <dbReference type="EMBL" id="CAD9763775.1"/>
    </source>
</evidence>
<dbReference type="Pfam" id="PF00248">
    <property type="entry name" value="Aldo_ket_red"/>
    <property type="match status" value="1"/>
</dbReference>
<dbReference type="AlphaFoldDB" id="A0A7S2XAT7"/>
<evidence type="ECO:0000259" key="2">
    <source>
        <dbReference type="Pfam" id="PF00248"/>
    </source>
</evidence>
<gene>
    <name evidence="3" type="ORF">LSP00402_LOCUS9835</name>
</gene>
<keyword evidence="1" id="KW-0560">Oxidoreductase</keyword>
<feature type="domain" description="NADP-dependent oxidoreductase" evidence="2">
    <location>
        <begin position="2"/>
        <end position="274"/>
    </location>
</feature>
<accession>A0A7S2XAT7</accession>
<dbReference type="InterPro" id="IPR023210">
    <property type="entry name" value="NADP_OxRdtase_dom"/>
</dbReference>
<sequence length="286" mass="32270">MYCGGKTEKILGELKMGSDSVAKIACKVNPIGNNALTEQSLRSQFHLSLERLKAKSVDILYLHMPDHNTEIAETLEGINKLYLEKKFQRFGLSNYSSWQVMEIYHLCKQKGYVLPTVYQGMYNAITRQVEEELFPCLKRLNIAFYCYNPLAGGLLSGKYKYVPKDDPSIPKGRFNGVGGRWAGAYRDRFWNKENFDGIDIVKKALVGAYGGEEKVSMVDAALRWLVHHSKMNTEAGDCIIIGASKMDHLKANVQAIKAAKPLEKSVVDAFDKAWKLARPGCPKYFR</sequence>
<dbReference type="InterPro" id="IPR050523">
    <property type="entry name" value="AKR_Detox_Biosynth"/>
</dbReference>
<name>A0A7S2XAT7_9EUKA</name>
<dbReference type="PANTHER" id="PTHR43364">
    <property type="entry name" value="NADH-SPECIFIC METHYLGLYOXAL REDUCTASE-RELATED"/>
    <property type="match status" value="1"/>
</dbReference>
<dbReference type="Gene3D" id="3.20.20.100">
    <property type="entry name" value="NADP-dependent oxidoreductase domain"/>
    <property type="match status" value="1"/>
</dbReference>
<dbReference type="CDD" id="cd19075">
    <property type="entry name" value="AKR_AKR7A1-5"/>
    <property type="match status" value="1"/>
</dbReference>
<reference evidence="3" key="1">
    <citation type="submission" date="2021-01" db="EMBL/GenBank/DDBJ databases">
        <authorList>
            <person name="Corre E."/>
            <person name="Pelletier E."/>
            <person name="Niang G."/>
            <person name="Scheremetjew M."/>
            <person name="Finn R."/>
            <person name="Kale V."/>
            <person name="Holt S."/>
            <person name="Cochrane G."/>
            <person name="Meng A."/>
            <person name="Brown T."/>
            <person name="Cohen L."/>
        </authorList>
    </citation>
    <scope>NUCLEOTIDE SEQUENCE</scope>
    <source>
        <strain evidence="3">CCMP622</strain>
    </source>
</reference>
<dbReference type="EMBL" id="HBHP01015853">
    <property type="protein sequence ID" value="CAD9763775.1"/>
    <property type="molecule type" value="Transcribed_RNA"/>
</dbReference>
<dbReference type="InterPro" id="IPR036812">
    <property type="entry name" value="NAD(P)_OxRdtase_dom_sf"/>
</dbReference>
<evidence type="ECO:0000256" key="1">
    <source>
        <dbReference type="ARBA" id="ARBA00023002"/>
    </source>
</evidence>
<organism evidence="3">
    <name type="scientific">Lotharella oceanica</name>
    <dbReference type="NCBI Taxonomy" id="641309"/>
    <lineage>
        <taxon>Eukaryota</taxon>
        <taxon>Sar</taxon>
        <taxon>Rhizaria</taxon>
        <taxon>Cercozoa</taxon>
        <taxon>Chlorarachniophyceae</taxon>
        <taxon>Lotharella</taxon>
    </lineage>
</organism>
<dbReference type="SUPFAM" id="SSF51430">
    <property type="entry name" value="NAD(P)-linked oxidoreductase"/>
    <property type="match status" value="1"/>
</dbReference>
<proteinExistence type="predicted"/>
<protein>
    <recommendedName>
        <fullName evidence="2">NADP-dependent oxidoreductase domain-containing protein</fullName>
    </recommendedName>
</protein>
<dbReference type="GO" id="GO:0016491">
    <property type="term" value="F:oxidoreductase activity"/>
    <property type="evidence" value="ECO:0007669"/>
    <property type="project" value="UniProtKB-KW"/>
</dbReference>